<comment type="subcellular location">
    <subcellularLocation>
        <location evidence="1">Cell membrane</location>
        <topology evidence="1">Single-pass membrane protein</topology>
    </subcellularLocation>
</comment>
<evidence type="ECO:0000256" key="4">
    <source>
        <dbReference type="ARBA" id="ARBA00022448"/>
    </source>
</evidence>
<evidence type="ECO:0000256" key="7">
    <source>
        <dbReference type="ARBA" id="ARBA00022927"/>
    </source>
</evidence>
<evidence type="ECO:0000256" key="11">
    <source>
        <dbReference type="SAM" id="Phobius"/>
    </source>
</evidence>
<evidence type="ECO:0000256" key="3">
    <source>
        <dbReference type="ARBA" id="ARBA00014962"/>
    </source>
</evidence>
<dbReference type="NCBIfam" id="TIGR00739">
    <property type="entry name" value="yajC"/>
    <property type="match status" value="1"/>
</dbReference>
<dbReference type="SMART" id="SM01323">
    <property type="entry name" value="YajC"/>
    <property type="match status" value="1"/>
</dbReference>
<dbReference type="Pfam" id="PF02699">
    <property type="entry name" value="YajC"/>
    <property type="match status" value="1"/>
</dbReference>
<evidence type="ECO:0000256" key="10">
    <source>
        <dbReference type="ARBA" id="ARBA00023136"/>
    </source>
</evidence>
<evidence type="ECO:0000256" key="9">
    <source>
        <dbReference type="ARBA" id="ARBA00023010"/>
    </source>
</evidence>
<dbReference type="GO" id="GO:0015031">
    <property type="term" value="P:protein transport"/>
    <property type="evidence" value="ECO:0007669"/>
    <property type="project" value="UniProtKB-KW"/>
</dbReference>
<keyword evidence="6 11" id="KW-0812">Transmembrane</keyword>
<dbReference type="AlphaFoldDB" id="A0A6G6GK77"/>
<keyword evidence="4" id="KW-0813">Transport</keyword>
<evidence type="ECO:0000256" key="1">
    <source>
        <dbReference type="ARBA" id="ARBA00004162"/>
    </source>
</evidence>
<dbReference type="EMBL" id="CP049057">
    <property type="protein sequence ID" value="QIE58924.1"/>
    <property type="molecule type" value="Genomic_DNA"/>
</dbReference>
<dbReference type="PANTHER" id="PTHR33909">
    <property type="entry name" value="SEC TRANSLOCON ACCESSORY COMPLEX SUBUNIT YAJC"/>
    <property type="match status" value="1"/>
</dbReference>
<feature type="transmembrane region" description="Helical" evidence="11">
    <location>
        <begin position="6"/>
        <end position="22"/>
    </location>
</feature>
<organism evidence="12 13">
    <name type="scientific">Rasiella rasia</name>
    <dbReference type="NCBI Taxonomy" id="2744027"/>
    <lineage>
        <taxon>Bacteria</taxon>
        <taxon>Pseudomonadati</taxon>
        <taxon>Bacteroidota</taxon>
        <taxon>Flavobacteriia</taxon>
        <taxon>Flavobacteriales</taxon>
        <taxon>Flavobacteriaceae</taxon>
        <taxon>Rasiella</taxon>
    </lineage>
</organism>
<keyword evidence="7" id="KW-0653">Protein transport</keyword>
<sequence length="100" mass="11385">MESLQSFAPLILMFLVVYLFMIRPQMKRSKNEKQFASDLKRGDKVVTKSGMHGKILDLNDDGTCIIETGAGKMKFERSSISMELSKKQNEDKKGAIIERK</sequence>
<evidence type="ECO:0000256" key="6">
    <source>
        <dbReference type="ARBA" id="ARBA00022692"/>
    </source>
</evidence>
<accession>A0A6G6GK77</accession>
<dbReference type="KEGG" id="mgel:G5B37_04905"/>
<dbReference type="RefSeq" id="WP_164678954.1">
    <property type="nucleotide sequence ID" value="NZ_CP049057.1"/>
</dbReference>
<evidence type="ECO:0000256" key="5">
    <source>
        <dbReference type="ARBA" id="ARBA00022475"/>
    </source>
</evidence>
<proteinExistence type="inferred from homology"/>
<dbReference type="InterPro" id="IPR003849">
    <property type="entry name" value="Preprotein_translocase_YajC"/>
</dbReference>
<name>A0A6G6GK77_9FLAO</name>
<dbReference type="GO" id="GO:0005886">
    <property type="term" value="C:plasma membrane"/>
    <property type="evidence" value="ECO:0007669"/>
    <property type="project" value="UniProtKB-SubCell"/>
</dbReference>
<keyword evidence="10 11" id="KW-0472">Membrane</keyword>
<keyword evidence="5" id="KW-1003">Cell membrane</keyword>
<comment type="similarity">
    <text evidence="2">Belongs to the YajC family.</text>
</comment>
<keyword evidence="13" id="KW-1185">Reference proteome</keyword>
<dbReference type="PRINTS" id="PR01853">
    <property type="entry name" value="YAJCTRNLCASE"/>
</dbReference>
<keyword evidence="9" id="KW-0811">Translocation</keyword>
<dbReference type="PANTHER" id="PTHR33909:SF1">
    <property type="entry name" value="SEC TRANSLOCON ACCESSORY COMPLEX SUBUNIT YAJC"/>
    <property type="match status" value="1"/>
</dbReference>
<gene>
    <name evidence="12" type="primary">yajC</name>
    <name evidence="12" type="ORF">G5B37_04905</name>
</gene>
<evidence type="ECO:0000313" key="12">
    <source>
        <dbReference type="EMBL" id="QIE58924.1"/>
    </source>
</evidence>
<reference evidence="12 13" key="1">
    <citation type="submission" date="2020-02" db="EMBL/GenBank/DDBJ databases">
        <title>Complete genome sequence of Flavobacteriaceae bacterium.</title>
        <authorList>
            <person name="Kim S.-J."/>
            <person name="Kim Y.-S."/>
            <person name="Kim K.-H."/>
        </authorList>
    </citation>
    <scope>NUCLEOTIDE SEQUENCE [LARGE SCALE GENOMIC DNA]</scope>
    <source>
        <strain evidence="12 13">RR4-40</strain>
    </source>
</reference>
<evidence type="ECO:0000256" key="8">
    <source>
        <dbReference type="ARBA" id="ARBA00022989"/>
    </source>
</evidence>
<evidence type="ECO:0000256" key="2">
    <source>
        <dbReference type="ARBA" id="ARBA00006742"/>
    </source>
</evidence>
<protein>
    <recommendedName>
        <fullName evidence="3">Sec translocon accessory complex subunit YajC</fullName>
    </recommendedName>
</protein>
<evidence type="ECO:0000313" key="13">
    <source>
        <dbReference type="Proteomes" id="UP000505306"/>
    </source>
</evidence>
<keyword evidence="8 11" id="KW-1133">Transmembrane helix</keyword>
<dbReference type="Proteomes" id="UP000505306">
    <property type="component" value="Chromosome"/>
</dbReference>